<dbReference type="PRINTS" id="PR00385">
    <property type="entry name" value="P450"/>
</dbReference>
<feature type="transmembrane region" description="Helical" evidence="12">
    <location>
        <begin position="6"/>
        <end position="26"/>
    </location>
</feature>
<evidence type="ECO:0000313" key="13">
    <source>
        <dbReference type="EMBL" id="KAH0451814.1"/>
    </source>
</evidence>
<evidence type="ECO:0000256" key="12">
    <source>
        <dbReference type="SAM" id="Phobius"/>
    </source>
</evidence>
<evidence type="ECO:0000256" key="11">
    <source>
        <dbReference type="RuleBase" id="RU000461"/>
    </source>
</evidence>
<comment type="subcellular location">
    <subcellularLocation>
        <location evidence="1">Membrane</location>
        <topology evidence="1">Single-pass membrane protein</topology>
    </subcellularLocation>
</comment>
<keyword evidence="2 10" id="KW-0349">Heme</keyword>
<evidence type="ECO:0000256" key="1">
    <source>
        <dbReference type="ARBA" id="ARBA00004167"/>
    </source>
</evidence>
<dbReference type="Proteomes" id="UP000775213">
    <property type="component" value="Unassembled WGS sequence"/>
</dbReference>
<evidence type="ECO:0000313" key="14">
    <source>
        <dbReference type="Proteomes" id="UP000775213"/>
    </source>
</evidence>
<name>A0AAV7FQB0_DENCH</name>
<dbReference type="InterPro" id="IPR017972">
    <property type="entry name" value="Cyt_P450_CS"/>
</dbReference>
<dbReference type="EMBL" id="JAGFBR010000017">
    <property type="protein sequence ID" value="KAH0451814.1"/>
    <property type="molecule type" value="Genomic_DNA"/>
</dbReference>
<keyword evidence="7 10" id="KW-0408">Iron</keyword>
<keyword evidence="6 11" id="KW-0560">Oxidoreductase</keyword>
<evidence type="ECO:0008006" key="15">
    <source>
        <dbReference type="Google" id="ProtNLM"/>
    </source>
</evidence>
<dbReference type="InterPro" id="IPR036396">
    <property type="entry name" value="Cyt_P450_sf"/>
</dbReference>
<dbReference type="InterPro" id="IPR001128">
    <property type="entry name" value="Cyt_P450"/>
</dbReference>
<feature type="binding site" description="axial binding residue" evidence="10">
    <location>
        <position position="457"/>
    </location>
    <ligand>
        <name>heme</name>
        <dbReference type="ChEBI" id="CHEBI:30413"/>
    </ligand>
    <ligandPart>
        <name>Fe</name>
        <dbReference type="ChEBI" id="CHEBI:18248"/>
    </ligandPart>
</feature>
<keyword evidence="5 12" id="KW-1133">Transmembrane helix</keyword>
<dbReference type="Gene3D" id="1.10.630.10">
    <property type="entry name" value="Cytochrome P450"/>
    <property type="match status" value="1"/>
</dbReference>
<evidence type="ECO:0000256" key="2">
    <source>
        <dbReference type="ARBA" id="ARBA00022617"/>
    </source>
</evidence>
<dbReference type="SUPFAM" id="SSF48264">
    <property type="entry name" value="Cytochrome P450"/>
    <property type="match status" value="1"/>
</dbReference>
<proteinExistence type="inferred from homology"/>
<evidence type="ECO:0000256" key="9">
    <source>
        <dbReference type="ARBA" id="ARBA00023136"/>
    </source>
</evidence>
<organism evidence="13 14">
    <name type="scientific">Dendrobium chrysotoxum</name>
    <name type="common">Orchid</name>
    <dbReference type="NCBI Taxonomy" id="161865"/>
    <lineage>
        <taxon>Eukaryota</taxon>
        <taxon>Viridiplantae</taxon>
        <taxon>Streptophyta</taxon>
        <taxon>Embryophyta</taxon>
        <taxon>Tracheophyta</taxon>
        <taxon>Spermatophyta</taxon>
        <taxon>Magnoliopsida</taxon>
        <taxon>Liliopsida</taxon>
        <taxon>Asparagales</taxon>
        <taxon>Orchidaceae</taxon>
        <taxon>Epidendroideae</taxon>
        <taxon>Malaxideae</taxon>
        <taxon>Dendrobiinae</taxon>
        <taxon>Dendrobium</taxon>
    </lineage>
</organism>
<accession>A0AAV7FQB0</accession>
<keyword evidence="4 10" id="KW-0479">Metal-binding</keyword>
<dbReference type="GO" id="GO:0016709">
    <property type="term" value="F:oxidoreductase activity, acting on paired donors, with incorporation or reduction of molecular oxygen, NAD(P)H as one donor, and incorporation of one atom of oxygen"/>
    <property type="evidence" value="ECO:0007669"/>
    <property type="project" value="TreeGrafter"/>
</dbReference>
<keyword evidence="9 12" id="KW-0472">Membrane</keyword>
<dbReference type="PANTHER" id="PTHR24298:SF800">
    <property type="entry name" value="CYTOCHROME P450 89A2-RELATED"/>
    <property type="match status" value="1"/>
</dbReference>
<evidence type="ECO:0000256" key="4">
    <source>
        <dbReference type="ARBA" id="ARBA00022723"/>
    </source>
</evidence>
<dbReference type="InterPro" id="IPR002401">
    <property type="entry name" value="Cyt_P450_E_grp-I"/>
</dbReference>
<dbReference type="PANTHER" id="PTHR24298">
    <property type="entry name" value="FLAVONOID 3'-MONOOXYGENASE-RELATED"/>
    <property type="match status" value="1"/>
</dbReference>
<evidence type="ECO:0000256" key="10">
    <source>
        <dbReference type="PIRSR" id="PIRSR602401-1"/>
    </source>
</evidence>
<evidence type="ECO:0000256" key="7">
    <source>
        <dbReference type="ARBA" id="ARBA00023004"/>
    </source>
</evidence>
<dbReference type="CDD" id="cd11075">
    <property type="entry name" value="CYP77_89"/>
    <property type="match status" value="1"/>
</dbReference>
<evidence type="ECO:0000256" key="5">
    <source>
        <dbReference type="ARBA" id="ARBA00022989"/>
    </source>
</evidence>
<gene>
    <name evidence="13" type="ORF">IEQ34_019113</name>
</gene>
<dbReference type="PRINTS" id="PR00463">
    <property type="entry name" value="EP450I"/>
</dbReference>
<reference evidence="13 14" key="1">
    <citation type="journal article" date="2021" name="Hortic Res">
        <title>Chromosome-scale assembly of the Dendrobium chrysotoxum genome enhances the understanding of orchid evolution.</title>
        <authorList>
            <person name="Zhang Y."/>
            <person name="Zhang G.Q."/>
            <person name="Zhang D."/>
            <person name="Liu X.D."/>
            <person name="Xu X.Y."/>
            <person name="Sun W.H."/>
            <person name="Yu X."/>
            <person name="Zhu X."/>
            <person name="Wang Z.W."/>
            <person name="Zhao X."/>
            <person name="Zhong W.Y."/>
            <person name="Chen H."/>
            <person name="Yin W.L."/>
            <person name="Huang T."/>
            <person name="Niu S.C."/>
            <person name="Liu Z.J."/>
        </authorList>
    </citation>
    <scope>NUCLEOTIDE SEQUENCE [LARGE SCALE GENOMIC DNA]</scope>
    <source>
        <strain evidence="13">Lindl</strain>
    </source>
</reference>
<comment type="similarity">
    <text evidence="11">Belongs to the cytochrome P450 family.</text>
</comment>
<dbReference type="PROSITE" id="PS00086">
    <property type="entry name" value="CYTOCHROME_P450"/>
    <property type="match status" value="1"/>
</dbReference>
<evidence type="ECO:0000256" key="3">
    <source>
        <dbReference type="ARBA" id="ARBA00022692"/>
    </source>
</evidence>
<keyword evidence="3 12" id="KW-0812">Transmembrane</keyword>
<evidence type="ECO:0000256" key="8">
    <source>
        <dbReference type="ARBA" id="ARBA00023033"/>
    </source>
</evidence>
<dbReference type="GO" id="GO:0005506">
    <property type="term" value="F:iron ion binding"/>
    <property type="evidence" value="ECO:0007669"/>
    <property type="project" value="InterPro"/>
</dbReference>
<keyword evidence="14" id="KW-1185">Reference proteome</keyword>
<protein>
    <recommendedName>
        <fullName evidence="15">Cytochrome P450</fullName>
    </recommendedName>
</protein>
<dbReference type="GO" id="GO:0020037">
    <property type="term" value="F:heme binding"/>
    <property type="evidence" value="ECO:0007669"/>
    <property type="project" value="InterPro"/>
</dbReference>
<dbReference type="InterPro" id="IPR051103">
    <property type="entry name" value="Plant_metabolite_P450s"/>
</dbReference>
<keyword evidence="8 11" id="KW-0503">Monooxygenase</keyword>
<dbReference type="GO" id="GO:0016020">
    <property type="term" value="C:membrane"/>
    <property type="evidence" value="ECO:0007669"/>
    <property type="project" value="UniProtKB-SubCell"/>
</dbReference>
<comment type="caution">
    <text evidence="13">The sequence shown here is derived from an EMBL/GenBank/DDBJ whole genome shotgun (WGS) entry which is preliminary data.</text>
</comment>
<dbReference type="AlphaFoldDB" id="A0AAV7FQB0"/>
<comment type="cofactor">
    <cofactor evidence="10">
        <name>heme</name>
        <dbReference type="ChEBI" id="CHEBI:30413"/>
    </cofactor>
</comment>
<evidence type="ECO:0000256" key="6">
    <source>
        <dbReference type="ARBA" id="ARBA00023002"/>
    </source>
</evidence>
<sequence>MEPTVSSCILFSICSLCLYLFFRHVLLRANSNKRSKILPFPPSASPLPFITHIFFRRRSIYDIVHILRRFHSLLGPIFSLRLTPFSKPSIFISDPHLAHSALIVHGAAFADRPPSDSEPGRFLTANNHNISSSPYGSLWQLLRRNLTSETIHSSRIHLFAPGRRWALEHLLNSLRSQSGLVVVVKETFQHAIFSLIVLLCFGEKLSMSEIRDIESPLVFLLRTFTSFNVFAVFPAVTKVLFRKRWENIIRSRQREAEIFLPMIRARRERMHSAGPYYCYVDSLLDLKLPNEGGRGLTDDEIVVLCHEFLAGGIDTTTTALEWTMAELVKNQCVQSKLWTEIKSLMESDDVEIIEEEDLLRMPYLKALVMESLRRHPPGHIVLPHSVTEDVTLGGFLIPKGTEVNFAVADVNWDRRNWVDPFEFWPERFMAGGDGEGLDLTGRREIKMMTFGAGRRMCPGYRLAMLHLEFFVANLVKEFEWKVESGGEVDLSEKLEFTTVMKHPLRARIFPRVKNNK</sequence>
<dbReference type="FunFam" id="1.10.630.10:FF:000012">
    <property type="entry name" value="Cytochrome P450 family protein"/>
    <property type="match status" value="1"/>
</dbReference>
<dbReference type="Pfam" id="PF00067">
    <property type="entry name" value="p450"/>
    <property type="match status" value="1"/>
</dbReference>